<reference evidence="3" key="1">
    <citation type="submission" date="2021-03" db="EMBL/GenBank/DDBJ databases">
        <title>Streptomyces poriferae sp. nov., a novel marine sponge-derived Actinobacteria species with anti-MRSA activity.</title>
        <authorList>
            <person name="Sandoval-Powers M."/>
            <person name="Kralova S."/>
            <person name="Nguyen G.-S."/>
            <person name="Fawwal D."/>
            <person name="Degnes K."/>
            <person name="Klinkenberg G."/>
            <person name="Sletta H."/>
            <person name="Wentzel A."/>
            <person name="Liles M.R."/>
        </authorList>
    </citation>
    <scope>NUCLEOTIDE SEQUENCE</scope>
    <source>
        <strain evidence="3">DSM 41794</strain>
    </source>
</reference>
<sequence length="202" mass="21564">MKITRTLIVGAASAALLAIGCTAAFAKPDPNEAALEKATHEVVLYFCDNDHDDAFYHDWRTAEAMTNWAFRDGIEPHDVARGTLSTSENEDKKLAGMESPLITDDIRTMMCKTHKDAYLDEVLKVTEANKAGLKPEYVDSDAAIKALPQKKLEAFQAAIAAEKSRNSASPSPTPTASDSPSPAPIETNTASPAPTETAGGNS</sequence>
<evidence type="ECO:0000313" key="3">
    <source>
        <dbReference type="EMBL" id="MBO0513744.1"/>
    </source>
</evidence>
<proteinExistence type="predicted"/>
<feature type="compositionally biased region" description="Low complexity" evidence="1">
    <location>
        <begin position="167"/>
        <end position="180"/>
    </location>
</feature>
<feature type="region of interest" description="Disordered" evidence="1">
    <location>
        <begin position="158"/>
        <end position="202"/>
    </location>
</feature>
<organism evidence="3 4">
    <name type="scientific">Streptomyces beijiangensis</name>
    <dbReference type="NCBI Taxonomy" id="163361"/>
    <lineage>
        <taxon>Bacteria</taxon>
        <taxon>Bacillati</taxon>
        <taxon>Actinomycetota</taxon>
        <taxon>Actinomycetes</taxon>
        <taxon>Kitasatosporales</taxon>
        <taxon>Streptomycetaceae</taxon>
        <taxon>Streptomyces</taxon>
    </lineage>
</organism>
<evidence type="ECO:0000256" key="2">
    <source>
        <dbReference type="SAM" id="SignalP"/>
    </source>
</evidence>
<dbReference type="Proteomes" id="UP000664167">
    <property type="component" value="Unassembled WGS sequence"/>
</dbReference>
<comment type="caution">
    <text evidence="3">The sequence shown here is derived from an EMBL/GenBank/DDBJ whole genome shotgun (WGS) entry which is preliminary data.</text>
</comment>
<evidence type="ECO:0000313" key="4">
    <source>
        <dbReference type="Proteomes" id="UP000664167"/>
    </source>
</evidence>
<evidence type="ECO:0008006" key="5">
    <source>
        <dbReference type="Google" id="ProtNLM"/>
    </source>
</evidence>
<accession>A0A939F8U1</accession>
<name>A0A939F8U1_9ACTN</name>
<dbReference type="EMBL" id="JAFLRJ010000162">
    <property type="protein sequence ID" value="MBO0513744.1"/>
    <property type="molecule type" value="Genomic_DNA"/>
</dbReference>
<gene>
    <name evidence="3" type="ORF">J0695_18340</name>
</gene>
<dbReference type="PROSITE" id="PS51257">
    <property type="entry name" value="PROKAR_LIPOPROTEIN"/>
    <property type="match status" value="1"/>
</dbReference>
<feature type="chain" id="PRO_5038025822" description="Lipoprotein" evidence="2">
    <location>
        <begin position="27"/>
        <end position="202"/>
    </location>
</feature>
<dbReference type="RefSeq" id="WP_206963160.1">
    <property type="nucleotide sequence ID" value="NZ_BAAAJJ010000020.1"/>
</dbReference>
<keyword evidence="2" id="KW-0732">Signal</keyword>
<evidence type="ECO:0000256" key="1">
    <source>
        <dbReference type="SAM" id="MobiDB-lite"/>
    </source>
</evidence>
<protein>
    <recommendedName>
        <fullName evidence="5">Lipoprotein</fullName>
    </recommendedName>
</protein>
<feature type="compositionally biased region" description="Polar residues" evidence="1">
    <location>
        <begin position="186"/>
        <end position="202"/>
    </location>
</feature>
<feature type="signal peptide" evidence="2">
    <location>
        <begin position="1"/>
        <end position="26"/>
    </location>
</feature>
<keyword evidence="4" id="KW-1185">Reference proteome</keyword>
<dbReference type="AlphaFoldDB" id="A0A939F8U1"/>